<protein>
    <recommendedName>
        <fullName evidence="1">EF-hand domain-containing protein</fullName>
    </recommendedName>
</protein>
<sequence length="146" mass="16505">MEKTLQEIDEITGKDRASEMDGMRKIARVYYEKTASGAEKNLIQKFFKKLDANGDGKASLMEFNMSVSSWYSDETMFRQLDTTGDGTLCFSDVLALYYMEKKHLAMVNVTSIIIGTPQKLVIPAFANPVSLIDWLCRCCGFLDVLF</sequence>
<keyword evidence="3" id="KW-1185">Reference proteome</keyword>
<feature type="domain" description="EF-hand" evidence="1">
    <location>
        <begin position="38"/>
        <end position="73"/>
    </location>
</feature>
<organism evidence="2 3">
    <name type="scientific">Buddleja alternifolia</name>
    <dbReference type="NCBI Taxonomy" id="168488"/>
    <lineage>
        <taxon>Eukaryota</taxon>
        <taxon>Viridiplantae</taxon>
        <taxon>Streptophyta</taxon>
        <taxon>Embryophyta</taxon>
        <taxon>Tracheophyta</taxon>
        <taxon>Spermatophyta</taxon>
        <taxon>Magnoliopsida</taxon>
        <taxon>eudicotyledons</taxon>
        <taxon>Gunneridae</taxon>
        <taxon>Pentapetalae</taxon>
        <taxon>asterids</taxon>
        <taxon>lamiids</taxon>
        <taxon>Lamiales</taxon>
        <taxon>Scrophulariaceae</taxon>
        <taxon>Buddlejeae</taxon>
        <taxon>Buddleja</taxon>
    </lineage>
</organism>
<dbReference type="Gene3D" id="1.10.238.10">
    <property type="entry name" value="EF-hand"/>
    <property type="match status" value="1"/>
</dbReference>
<proteinExistence type="predicted"/>
<name>A0AAV6WS33_9LAMI</name>
<dbReference type="InterPro" id="IPR002048">
    <property type="entry name" value="EF_hand_dom"/>
</dbReference>
<comment type="caution">
    <text evidence="2">The sequence shown here is derived from an EMBL/GenBank/DDBJ whole genome shotgun (WGS) entry which is preliminary data.</text>
</comment>
<dbReference type="Proteomes" id="UP000826271">
    <property type="component" value="Unassembled WGS sequence"/>
</dbReference>
<evidence type="ECO:0000259" key="1">
    <source>
        <dbReference type="PROSITE" id="PS50222"/>
    </source>
</evidence>
<dbReference type="PROSITE" id="PS50222">
    <property type="entry name" value="EF_HAND_2"/>
    <property type="match status" value="1"/>
</dbReference>
<dbReference type="AlphaFoldDB" id="A0AAV6WS33"/>
<accession>A0AAV6WS33</accession>
<reference evidence="2" key="1">
    <citation type="submission" date="2019-10" db="EMBL/GenBank/DDBJ databases">
        <authorList>
            <person name="Zhang R."/>
            <person name="Pan Y."/>
            <person name="Wang J."/>
            <person name="Ma R."/>
            <person name="Yu S."/>
        </authorList>
    </citation>
    <scope>NUCLEOTIDE SEQUENCE</scope>
    <source>
        <strain evidence="2">LA-IB0</strain>
        <tissue evidence="2">Leaf</tissue>
    </source>
</reference>
<evidence type="ECO:0000313" key="3">
    <source>
        <dbReference type="Proteomes" id="UP000826271"/>
    </source>
</evidence>
<evidence type="ECO:0000313" key="2">
    <source>
        <dbReference type="EMBL" id="KAG8369820.1"/>
    </source>
</evidence>
<dbReference type="EMBL" id="WHWC01000014">
    <property type="protein sequence ID" value="KAG8369820.1"/>
    <property type="molecule type" value="Genomic_DNA"/>
</dbReference>
<dbReference type="InterPro" id="IPR011992">
    <property type="entry name" value="EF-hand-dom_pair"/>
</dbReference>
<dbReference type="SUPFAM" id="SSF47473">
    <property type="entry name" value="EF-hand"/>
    <property type="match status" value="1"/>
</dbReference>
<dbReference type="Pfam" id="PF13202">
    <property type="entry name" value="EF-hand_5"/>
    <property type="match status" value="2"/>
</dbReference>
<dbReference type="GO" id="GO:0005509">
    <property type="term" value="F:calcium ion binding"/>
    <property type="evidence" value="ECO:0007669"/>
    <property type="project" value="InterPro"/>
</dbReference>
<gene>
    <name evidence="2" type="ORF">BUALT_Bualt14G0053500</name>
</gene>